<dbReference type="CDD" id="cd01668">
    <property type="entry name" value="TGS_RSH"/>
    <property type="match status" value="1"/>
</dbReference>
<dbReference type="PANTHER" id="PTHR21262:SF36">
    <property type="entry name" value="BIFUNCTIONAL (P)PPGPP SYNTHASE_HYDROLASE SPOT"/>
    <property type="match status" value="1"/>
</dbReference>
<dbReference type="InterPro" id="IPR006674">
    <property type="entry name" value="HD_domain"/>
</dbReference>
<comment type="catalytic activity">
    <reaction evidence="4">
        <text>guanosine 3',5'-bis(diphosphate) + H2O = GDP + diphosphate + H(+)</text>
        <dbReference type="Rhea" id="RHEA:14253"/>
        <dbReference type="ChEBI" id="CHEBI:15377"/>
        <dbReference type="ChEBI" id="CHEBI:15378"/>
        <dbReference type="ChEBI" id="CHEBI:33019"/>
        <dbReference type="ChEBI" id="CHEBI:58189"/>
        <dbReference type="ChEBI" id="CHEBI:77828"/>
        <dbReference type="EC" id="3.1.7.2"/>
    </reaction>
</comment>
<dbReference type="Pfam" id="PF02824">
    <property type="entry name" value="TGS"/>
    <property type="match status" value="1"/>
</dbReference>
<evidence type="ECO:0000256" key="2">
    <source>
        <dbReference type="ARBA" id="ARBA00024329"/>
    </source>
</evidence>
<dbReference type="SUPFAM" id="SSF81271">
    <property type="entry name" value="TGS-like"/>
    <property type="match status" value="1"/>
</dbReference>
<dbReference type="SMART" id="SM00954">
    <property type="entry name" value="RelA_SpoT"/>
    <property type="match status" value="1"/>
</dbReference>
<accession>A0A0F5EXP3</accession>
<protein>
    <recommendedName>
        <fullName evidence="3">guanosine-3',5'-bis(diphosphate) 3'-diphosphatase</fullName>
        <ecNumber evidence="3">3.1.7.2</ecNumber>
    </recommendedName>
</protein>
<dbReference type="FunFam" id="1.10.3210.10:FF:000001">
    <property type="entry name" value="GTP pyrophosphokinase RelA"/>
    <property type="match status" value="1"/>
</dbReference>
<feature type="domain" description="HD" evidence="7">
    <location>
        <begin position="45"/>
        <end position="144"/>
    </location>
</feature>
<evidence type="ECO:0000256" key="5">
    <source>
        <dbReference type="RuleBase" id="RU003847"/>
    </source>
</evidence>
<dbReference type="Pfam" id="PF04607">
    <property type="entry name" value="RelA_SpoT"/>
    <property type="match status" value="1"/>
</dbReference>
<organism evidence="9 11">
    <name type="scientific">Avibacterium paragallinarum</name>
    <name type="common">Haemophilus gallinarum</name>
    <dbReference type="NCBI Taxonomy" id="728"/>
    <lineage>
        <taxon>Bacteria</taxon>
        <taxon>Pseudomonadati</taxon>
        <taxon>Pseudomonadota</taxon>
        <taxon>Gammaproteobacteria</taxon>
        <taxon>Pasteurellales</taxon>
        <taxon>Pasteurellaceae</taxon>
        <taxon>Avibacterium</taxon>
    </lineage>
</organism>
<dbReference type="GO" id="GO:0008728">
    <property type="term" value="F:GTP diphosphokinase activity"/>
    <property type="evidence" value="ECO:0007669"/>
    <property type="project" value="TreeGrafter"/>
</dbReference>
<dbReference type="InterPro" id="IPR002912">
    <property type="entry name" value="ACT_dom"/>
</dbReference>
<comment type="function">
    <text evidence="5">In eubacteria ppGpp (guanosine 3'-diphosphate 5'-diphosphate) is a mediator of the stringent response that coordinates a variety of cellular activities in response to changes in nutritional abundance.</text>
</comment>
<dbReference type="GO" id="GO:0042594">
    <property type="term" value="P:response to starvation"/>
    <property type="evidence" value="ECO:0007669"/>
    <property type="project" value="TreeGrafter"/>
</dbReference>
<comment type="pathway">
    <text evidence="2">Purine metabolism; ppGpp biosynthesis; ppGpp from GDP: step 1/1.</text>
</comment>
<evidence type="ECO:0000259" key="7">
    <source>
        <dbReference type="PROSITE" id="PS51831"/>
    </source>
</evidence>
<evidence type="ECO:0000313" key="10">
    <source>
        <dbReference type="EMBL" id="SUU98415.1"/>
    </source>
</evidence>
<dbReference type="Proteomes" id="UP000254620">
    <property type="component" value="Unassembled WGS sequence"/>
</dbReference>
<dbReference type="FunFam" id="3.30.460.10:FF:000001">
    <property type="entry name" value="GTP pyrophosphokinase RelA"/>
    <property type="match status" value="1"/>
</dbReference>
<evidence type="ECO:0000313" key="9">
    <source>
        <dbReference type="EMBL" id="STO72571.1"/>
    </source>
</evidence>
<dbReference type="SUPFAM" id="SSF109604">
    <property type="entry name" value="HD-domain/PDEase-like"/>
    <property type="match status" value="1"/>
</dbReference>
<dbReference type="InterPro" id="IPR004095">
    <property type="entry name" value="TGS"/>
</dbReference>
<dbReference type="SMART" id="SM00471">
    <property type="entry name" value="HDc"/>
    <property type="match status" value="1"/>
</dbReference>
<dbReference type="PROSITE" id="PS51880">
    <property type="entry name" value="TGS"/>
    <property type="match status" value="1"/>
</dbReference>
<dbReference type="Pfam" id="PF13291">
    <property type="entry name" value="ACT_4"/>
    <property type="match status" value="1"/>
</dbReference>
<dbReference type="InterPro" id="IPR007685">
    <property type="entry name" value="RelA_SpoT"/>
</dbReference>
<dbReference type="AlphaFoldDB" id="A0A0F5EXP3"/>
<dbReference type="InterPro" id="IPR045600">
    <property type="entry name" value="RelA/SpoT_AH_RIS"/>
</dbReference>
<dbReference type="InterPro" id="IPR012676">
    <property type="entry name" value="TGS-like"/>
</dbReference>
<evidence type="ECO:0000256" key="4">
    <source>
        <dbReference type="ARBA" id="ARBA00047968"/>
    </source>
</evidence>
<dbReference type="InterPro" id="IPR003607">
    <property type="entry name" value="HD/PDEase_dom"/>
</dbReference>
<dbReference type="EMBL" id="UFSW01000001">
    <property type="protein sequence ID" value="SUU98415.1"/>
    <property type="molecule type" value="Genomic_DNA"/>
</dbReference>
<dbReference type="Proteomes" id="UP000254465">
    <property type="component" value="Unassembled WGS sequence"/>
</dbReference>
<dbReference type="FunFam" id="3.10.20.30:FF:000002">
    <property type="entry name" value="GTP pyrophosphokinase (RelA/SpoT)"/>
    <property type="match status" value="1"/>
</dbReference>
<dbReference type="InterPro" id="IPR033655">
    <property type="entry name" value="TGS_RelA/SpoT"/>
</dbReference>
<dbReference type="SUPFAM" id="SSF55021">
    <property type="entry name" value="ACT-like"/>
    <property type="match status" value="1"/>
</dbReference>
<dbReference type="PROSITE" id="PS51671">
    <property type="entry name" value="ACT"/>
    <property type="match status" value="1"/>
</dbReference>
<dbReference type="STRING" id="728.VY92_05460"/>
<evidence type="ECO:0000313" key="11">
    <source>
        <dbReference type="Proteomes" id="UP000254465"/>
    </source>
</evidence>
<dbReference type="InterPro" id="IPR012675">
    <property type="entry name" value="Beta-grasp_dom_sf"/>
</dbReference>
<dbReference type="NCBIfam" id="NF008303">
    <property type="entry name" value="PRK11092.1"/>
    <property type="match status" value="1"/>
</dbReference>
<dbReference type="CDD" id="cd05399">
    <property type="entry name" value="NT_Rel-Spo_like"/>
    <property type="match status" value="1"/>
</dbReference>
<proteinExistence type="inferred from homology"/>
<dbReference type="Gene3D" id="3.30.460.10">
    <property type="entry name" value="Beta Polymerase, domain 2"/>
    <property type="match status" value="1"/>
</dbReference>
<dbReference type="Gene3D" id="3.30.70.260">
    <property type="match status" value="1"/>
</dbReference>
<feature type="domain" description="ACT" evidence="6">
    <location>
        <begin position="632"/>
        <end position="706"/>
    </location>
</feature>
<dbReference type="UniPathway" id="UPA00908">
    <property type="reaction ID" value="UER00886"/>
</dbReference>
<sequence>MYLFERLERIIQGYLPPEQIELVRRAFVIARDAHEGQSRSSGEPYITHPVAVASIIAEMRLDHEAVMAALLHDVIEDTPYTEEQLKQEFGASVAEIVEGVSKLDKLKFRTRQEAQVENFRKMILAMTKDIRVVLIKLADRTHNMRTLGALRPDKRRRIAKETLEIYAPLAHRLGIEHIKNELEDLGFEAMHPQRYAVLQKVIQIARGNRKDMIERIAAEIKGRLNDIGIEARVFGREKHLYAIYQKMRLKDQQFHSIMDIYAFRTVVKEVDTCYRVLGQMHNLYKPRPGRVKDYIAVPKANGYQSLHTSMIGPHGVPVEVQIRTEEMDQMAEMGVAAHWAYKQGGKNDSTTAQIRAQRWLQSLIELQQSAGNSFEFIESVKSEFFPKEIYVFTPKGRIVELPVGATPVDFAYAVHSDIGSACVAANVDRKPYPLSQPLQSGQTIEIITAPTAQPDVGWLNFVVTAKARTNIRHALKSLRSDTAILLGKRQLINALLPHNLADIAPQRITDLLNELKLNTFEDLLAEIGLGNQMSAVVAYRLLGESIEIDTDGDRSNNKTLFAINANEGLLTTFAQCCHPIPGDPIVAYASTGKGLVVHHESCSNLRNRKDSPEHYTPVTWEQSDNKVEFETELRIEMINQQGTLPNLTANISAMDSNIHSIWTEEQDGRLYQIVVLLTAKDTHHLGRIMRKIKTIPGFVSIERNINR</sequence>
<dbReference type="Pfam" id="PF19296">
    <property type="entry name" value="RelA_AH_RIS"/>
    <property type="match status" value="1"/>
</dbReference>
<keyword evidence="1 9" id="KW-0378">Hydrolase</keyword>
<dbReference type="eggNOG" id="COG0317">
    <property type="taxonomic scope" value="Bacteria"/>
</dbReference>
<dbReference type="CDD" id="cd00077">
    <property type="entry name" value="HDc"/>
    <property type="match status" value="1"/>
</dbReference>
<dbReference type="GO" id="GO:0015970">
    <property type="term" value="P:guanosine tetraphosphate biosynthetic process"/>
    <property type="evidence" value="ECO:0007669"/>
    <property type="project" value="UniProtKB-UniPathway"/>
</dbReference>
<dbReference type="GO" id="GO:0005886">
    <property type="term" value="C:plasma membrane"/>
    <property type="evidence" value="ECO:0007669"/>
    <property type="project" value="TreeGrafter"/>
</dbReference>
<dbReference type="NCBIfam" id="TIGR00691">
    <property type="entry name" value="spoT_relA"/>
    <property type="match status" value="1"/>
</dbReference>
<evidence type="ECO:0000256" key="3">
    <source>
        <dbReference type="ARBA" id="ARBA00024387"/>
    </source>
</evidence>
<evidence type="ECO:0000259" key="8">
    <source>
        <dbReference type="PROSITE" id="PS51880"/>
    </source>
</evidence>
<dbReference type="GO" id="GO:0008893">
    <property type="term" value="F:guanosine-3',5'-bis(diphosphate) 3'-diphosphatase activity"/>
    <property type="evidence" value="ECO:0007669"/>
    <property type="project" value="UniProtKB-EC"/>
</dbReference>
<dbReference type="OrthoDB" id="9805041at2"/>
<dbReference type="InterPro" id="IPR045865">
    <property type="entry name" value="ACT-like_dom_sf"/>
</dbReference>
<dbReference type="EMBL" id="UGHK01000002">
    <property type="protein sequence ID" value="STO72571.1"/>
    <property type="molecule type" value="Genomic_DNA"/>
</dbReference>
<gene>
    <name evidence="9" type="primary">spoT</name>
    <name evidence="10" type="ORF">NCTC10926_01843</name>
    <name evidence="9" type="ORF">NCTC11296_02499</name>
</gene>
<evidence type="ECO:0000256" key="1">
    <source>
        <dbReference type="ARBA" id="ARBA00022801"/>
    </source>
</evidence>
<reference evidence="11 12" key="1">
    <citation type="submission" date="2018-06" db="EMBL/GenBank/DDBJ databases">
        <authorList>
            <consortium name="Pathogen Informatics"/>
            <person name="Doyle S."/>
        </authorList>
    </citation>
    <scope>NUCLEOTIDE SEQUENCE [LARGE SCALE GENOMIC DNA]</scope>
    <source>
        <strain evidence="10 12">NCTC10926</strain>
        <strain evidence="9 11">NCTC11296</strain>
    </source>
</reference>
<dbReference type="RefSeq" id="WP_017805615.1">
    <property type="nucleotide sequence ID" value="NZ_JBANLW010000100.1"/>
</dbReference>
<dbReference type="PROSITE" id="PS51831">
    <property type="entry name" value="HD"/>
    <property type="match status" value="1"/>
</dbReference>
<dbReference type="CDD" id="cd04876">
    <property type="entry name" value="ACT_RelA-SpoT"/>
    <property type="match status" value="1"/>
</dbReference>
<feature type="domain" description="TGS" evidence="8">
    <location>
        <begin position="387"/>
        <end position="448"/>
    </location>
</feature>
<name>A0A0F5EXP3_AVIPA</name>
<evidence type="ECO:0000313" key="12">
    <source>
        <dbReference type="Proteomes" id="UP000254620"/>
    </source>
</evidence>
<dbReference type="PANTHER" id="PTHR21262">
    <property type="entry name" value="GUANOSINE-3',5'-BIS DIPHOSPHATE 3'-PYROPHOSPHOHYDROLASE"/>
    <property type="match status" value="1"/>
</dbReference>
<comment type="similarity">
    <text evidence="5">Belongs to the relA/spoT family.</text>
</comment>
<dbReference type="Pfam" id="PF13328">
    <property type="entry name" value="HD_4"/>
    <property type="match status" value="1"/>
</dbReference>
<dbReference type="InterPro" id="IPR004811">
    <property type="entry name" value="RelA/Spo_fam"/>
</dbReference>
<dbReference type="EC" id="3.1.7.2" evidence="3"/>
<dbReference type="InterPro" id="IPR043519">
    <property type="entry name" value="NT_sf"/>
</dbReference>
<evidence type="ECO:0000259" key="6">
    <source>
        <dbReference type="PROSITE" id="PS51671"/>
    </source>
</evidence>
<dbReference type="GO" id="GO:0015949">
    <property type="term" value="P:nucleobase-containing small molecule interconversion"/>
    <property type="evidence" value="ECO:0007669"/>
    <property type="project" value="UniProtKB-ARBA"/>
</dbReference>
<dbReference type="Gene3D" id="1.10.3210.10">
    <property type="entry name" value="Hypothetical protein af1432"/>
    <property type="match status" value="1"/>
</dbReference>
<dbReference type="SUPFAM" id="SSF81301">
    <property type="entry name" value="Nucleotidyltransferase"/>
    <property type="match status" value="1"/>
</dbReference>
<dbReference type="Gene3D" id="3.10.20.30">
    <property type="match status" value="1"/>
</dbReference>